<keyword evidence="2" id="KW-0805">Transcription regulation</keyword>
<evidence type="ECO:0000256" key="1">
    <source>
        <dbReference type="ARBA" id="ARBA00010641"/>
    </source>
</evidence>
<reference evidence="7 8" key="1">
    <citation type="submission" date="2016-09" db="EMBL/GenBank/DDBJ databases">
        <title>Genomic analysis reveals versatility of anaerobic energy metabolism of Geosporobacter ferrireducens IRF9 of phylum Firmicutes.</title>
        <authorList>
            <person name="Kim S.-J."/>
        </authorList>
    </citation>
    <scope>NUCLEOTIDE SEQUENCE [LARGE SCALE GENOMIC DNA]</scope>
    <source>
        <strain evidence="7 8">IRF9</strain>
    </source>
</reference>
<feature type="domain" description="RNA polymerase sigma-70 region 2" evidence="5">
    <location>
        <begin position="23"/>
        <end position="88"/>
    </location>
</feature>
<dbReference type="InterPro" id="IPR014284">
    <property type="entry name" value="RNA_pol_sigma-70_dom"/>
</dbReference>
<protein>
    <submittedName>
        <fullName evidence="7">RNA polymerase subunit sigma-24</fullName>
    </submittedName>
</protein>
<dbReference type="InterPro" id="IPR013325">
    <property type="entry name" value="RNA_pol_sigma_r2"/>
</dbReference>
<dbReference type="SUPFAM" id="SSF88946">
    <property type="entry name" value="Sigma2 domain of RNA polymerase sigma factors"/>
    <property type="match status" value="1"/>
</dbReference>
<comment type="similarity">
    <text evidence="1">Belongs to the sigma-70 factor family. ECF subfamily.</text>
</comment>
<dbReference type="GO" id="GO:0006352">
    <property type="term" value="P:DNA-templated transcription initiation"/>
    <property type="evidence" value="ECO:0007669"/>
    <property type="project" value="InterPro"/>
</dbReference>
<dbReference type="CDD" id="cd06171">
    <property type="entry name" value="Sigma70_r4"/>
    <property type="match status" value="1"/>
</dbReference>
<dbReference type="InterPro" id="IPR036388">
    <property type="entry name" value="WH-like_DNA-bd_sf"/>
</dbReference>
<dbReference type="Gene3D" id="1.10.10.10">
    <property type="entry name" value="Winged helix-like DNA-binding domain superfamily/Winged helix DNA-binding domain"/>
    <property type="match status" value="1"/>
</dbReference>
<dbReference type="GO" id="GO:0016987">
    <property type="term" value="F:sigma factor activity"/>
    <property type="evidence" value="ECO:0007669"/>
    <property type="project" value="UniProtKB-KW"/>
</dbReference>
<dbReference type="Pfam" id="PF08281">
    <property type="entry name" value="Sigma70_r4_2"/>
    <property type="match status" value="1"/>
</dbReference>
<dbReference type="KEGG" id="gfe:Gferi_04425"/>
<organism evidence="7 8">
    <name type="scientific">Geosporobacter ferrireducens</name>
    <dbReference type="NCBI Taxonomy" id="1424294"/>
    <lineage>
        <taxon>Bacteria</taxon>
        <taxon>Bacillati</taxon>
        <taxon>Bacillota</taxon>
        <taxon>Clostridia</taxon>
        <taxon>Peptostreptococcales</taxon>
        <taxon>Thermotaleaceae</taxon>
        <taxon>Geosporobacter</taxon>
    </lineage>
</organism>
<sequence>MDIEFLIKKAKKGDREALLTLIMERKNEHYRLAYAYLNNQEDALDAMEDMILRIYDKIHQLKKPKAFYSWSNTILVNCCRDILRKKKKLVLLESYGEEVYMECYEQSEQQLDLEKYLVRLNPDQQEALRLRYFLDLDYQTIAELTSVPLGTVKSRIANGLKKLKESFGGVYE</sequence>
<keyword evidence="8" id="KW-1185">Reference proteome</keyword>
<evidence type="ECO:0000256" key="2">
    <source>
        <dbReference type="ARBA" id="ARBA00023015"/>
    </source>
</evidence>
<evidence type="ECO:0000259" key="6">
    <source>
        <dbReference type="Pfam" id="PF08281"/>
    </source>
</evidence>
<proteinExistence type="inferred from homology"/>
<dbReference type="Pfam" id="PF04542">
    <property type="entry name" value="Sigma70_r2"/>
    <property type="match status" value="1"/>
</dbReference>
<evidence type="ECO:0000313" key="8">
    <source>
        <dbReference type="Proteomes" id="UP000095743"/>
    </source>
</evidence>
<evidence type="ECO:0000313" key="7">
    <source>
        <dbReference type="EMBL" id="AOT68866.1"/>
    </source>
</evidence>
<gene>
    <name evidence="7" type="ORF">Gferi_04425</name>
</gene>
<accession>A0A1D8GD96</accession>
<dbReference type="InterPro" id="IPR013249">
    <property type="entry name" value="RNA_pol_sigma70_r4_t2"/>
</dbReference>
<dbReference type="EMBL" id="CP017269">
    <property type="protein sequence ID" value="AOT68866.1"/>
    <property type="molecule type" value="Genomic_DNA"/>
</dbReference>
<dbReference type="InterPro" id="IPR013324">
    <property type="entry name" value="RNA_pol_sigma_r3/r4-like"/>
</dbReference>
<dbReference type="Proteomes" id="UP000095743">
    <property type="component" value="Chromosome"/>
</dbReference>
<dbReference type="STRING" id="1424294.Gferi_04425"/>
<evidence type="ECO:0000256" key="4">
    <source>
        <dbReference type="ARBA" id="ARBA00023163"/>
    </source>
</evidence>
<dbReference type="NCBIfam" id="TIGR02937">
    <property type="entry name" value="sigma70-ECF"/>
    <property type="match status" value="1"/>
</dbReference>
<dbReference type="InterPro" id="IPR007627">
    <property type="entry name" value="RNA_pol_sigma70_r2"/>
</dbReference>
<feature type="domain" description="RNA polymerase sigma factor 70 region 4 type 2" evidence="6">
    <location>
        <begin position="112"/>
        <end position="163"/>
    </location>
</feature>
<dbReference type="AlphaFoldDB" id="A0A1D8GD96"/>
<dbReference type="PANTHER" id="PTHR43133:SF51">
    <property type="entry name" value="RNA POLYMERASE SIGMA FACTOR"/>
    <property type="match status" value="1"/>
</dbReference>
<evidence type="ECO:0000259" key="5">
    <source>
        <dbReference type="Pfam" id="PF04542"/>
    </source>
</evidence>
<dbReference type="RefSeq" id="WP_069974432.1">
    <property type="nucleotide sequence ID" value="NZ_CP017269.1"/>
</dbReference>
<name>A0A1D8GD96_9FIRM</name>
<dbReference type="GO" id="GO:0003677">
    <property type="term" value="F:DNA binding"/>
    <property type="evidence" value="ECO:0007669"/>
    <property type="project" value="InterPro"/>
</dbReference>
<evidence type="ECO:0000256" key="3">
    <source>
        <dbReference type="ARBA" id="ARBA00023082"/>
    </source>
</evidence>
<dbReference type="OrthoDB" id="9782703at2"/>
<dbReference type="InterPro" id="IPR039425">
    <property type="entry name" value="RNA_pol_sigma-70-like"/>
</dbReference>
<dbReference type="Gene3D" id="1.10.1740.10">
    <property type="match status" value="1"/>
</dbReference>
<dbReference type="SUPFAM" id="SSF88659">
    <property type="entry name" value="Sigma3 and sigma4 domains of RNA polymerase sigma factors"/>
    <property type="match status" value="1"/>
</dbReference>
<dbReference type="PANTHER" id="PTHR43133">
    <property type="entry name" value="RNA POLYMERASE ECF-TYPE SIGMA FACTO"/>
    <property type="match status" value="1"/>
</dbReference>
<keyword evidence="3" id="KW-0731">Sigma factor</keyword>
<keyword evidence="4" id="KW-0804">Transcription</keyword>